<dbReference type="AlphaFoldDB" id="A0A2R6AT16"/>
<reference evidence="1 2" key="1">
    <citation type="submission" date="2017-04" db="EMBL/GenBank/DDBJ databases">
        <title>Novel microbial lineages endemic to geothermal iron-oxide mats fill important gaps in the evolutionary history of Archaea.</title>
        <authorList>
            <person name="Jay Z.J."/>
            <person name="Beam J.P."/>
            <person name="Dlakic M."/>
            <person name="Rusch D.B."/>
            <person name="Kozubal M.A."/>
            <person name="Inskeep W.P."/>
        </authorList>
    </citation>
    <scope>NUCLEOTIDE SEQUENCE [LARGE SCALE GENOMIC DNA]</scope>
    <source>
        <strain evidence="1">OSP_D</strain>
    </source>
</reference>
<dbReference type="Proteomes" id="UP000240322">
    <property type="component" value="Unassembled WGS sequence"/>
</dbReference>
<proteinExistence type="predicted"/>
<dbReference type="EMBL" id="NEXE01000095">
    <property type="protein sequence ID" value="PSN89516.1"/>
    <property type="molecule type" value="Genomic_DNA"/>
</dbReference>
<name>A0A2R6AT16_9ARCH</name>
<comment type="caution">
    <text evidence="1">The sequence shown here is derived from an EMBL/GenBank/DDBJ whole genome shotgun (WGS) entry which is preliminary data.</text>
</comment>
<organism evidence="1 2">
    <name type="scientific">Candidatus Marsarchaeota G2 archaeon OSP_D</name>
    <dbReference type="NCBI Taxonomy" id="1978157"/>
    <lineage>
        <taxon>Archaea</taxon>
        <taxon>Candidatus Marsarchaeota</taxon>
        <taxon>Candidatus Marsarchaeota group 2</taxon>
    </lineage>
</organism>
<protein>
    <submittedName>
        <fullName evidence="1">Uncharacterized protein</fullName>
    </submittedName>
</protein>
<evidence type="ECO:0000313" key="1">
    <source>
        <dbReference type="EMBL" id="PSN89516.1"/>
    </source>
</evidence>
<sequence>MVYLTVAMDLVLGPLYEPSFDSKKKRIVFRTGPGAPVKHLALDPERLLKLYYVSGGEELYAVYRSENEDYYRHFLAKLPPSAEEKEKLVFSYYGCPLGHPVDEEAAEEELLMDGAAHCPDCQEPLEEVVRLVWVPRSAGSPTQGEADIFVFDRGSALRGFRLAFGSDVEEYYSSMAGHCYPLIVKTMEKRTVEWKGNSILVETGLGVMSESHYDETPRPAYRPGVYEVYTLRDREELRAYRLVKELTLEDFLANIDVFANMREEMRDCLAADLANRWGRRKPSQPWSP</sequence>
<evidence type="ECO:0000313" key="2">
    <source>
        <dbReference type="Proteomes" id="UP000240322"/>
    </source>
</evidence>
<accession>A0A2R6AT16</accession>
<gene>
    <name evidence="1" type="ORF">B9Q03_08465</name>
</gene>